<comment type="caution">
    <text evidence="2">The sequence shown here is derived from an EMBL/GenBank/DDBJ whole genome shotgun (WGS) entry which is preliminary data.</text>
</comment>
<dbReference type="EMBL" id="SGXD01000003">
    <property type="protein sequence ID" value="RZS86935.1"/>
    <property type="molecule type" value="Genomic_DNA"/>
</dbReference>
<dbReference type="RefSeq" id="WP_130493142.1">
    <property type="nucleotide sequence ID" value="NZ_SGXD01000003.1"/>
</dbReference>
<evidence type="ECO:0000256" key="1">
    <source>
        <dbReference type="SAM" id="MobiDB-lite"/>
    </source>
</evidence>
<dbReference type="Proteomes" id="UP000293638">
    <property type="component" value="Unassembled WGS sequence"/>
</dbReference>
<gene>
    <name evidence="2" type="ORF">EV189_2353</name>
</gene>
<dbReference type="Gene3D" id="3.40.1000.10">
    <property type="entry name" value="Mog1/PsbP, alpha/beta/alpha sandwich"/>
    <property type="match status" value="1"/>
</dbReference>
<reference evidence="2 3" key="1">
    <citation type="submission" date="2019-02" db="EMBL/GenBank/DDBJ databases">
        <title>Genomic Encyclopedia of Type Strains, Phase IV (KMG-IV): sequencing the most valuable type-strain genomes for metagenomic binning, comparative biology and taxonomic classification.</title>
        <authorList>
            <person name="Goeker M."/>
        </authorList>
    </citation>
    <scope>NUCLEOTIDE SEQUENCE [LARGE SCALE GENOMIC DNA]</scope>
    <source>
        <strain evidence="2 3">DSM 45622</strain>
    </source>
</reference>
<dbReference type="AlphaFoldDB" id="A0A4Q7NNW8"/>
<keyword evidence="3" id="KW-1185">Reference proteome</keyword>
<evidence type="ECO:0000313" key="3">
    <source>
        <dbReference type="Proteomes" id="UP000293638"/>
    </source>
</evidence>
<sequence length="145" mass="15358">MTVLEHPASGARCGVPDGWGTTTDEGTGAALALEPEHDGFRASLVLTVEDTGASFREWQVGADALLPSVLHDYLLLDLERPHVAGRPGGRRLAHHVTEDGADVTLEQWMVLVDGKGFTLTATVDTLRYDALADELAACAATLVVP</sequence>
<evidence type="ECO:0000313" key="2">
    <source>
        <dbReference type="EMBL" id="RZS86935.1"/>
    </source>
</evidence>
<feature type="region of interest" description="Disordered" evidence="1">
    <location>
        <begin position="1"/>
        <end position="25"/>
    </location>
</feature>
<accession>A0A4Q7NNW8</accession>
<name>A0A4Q7NNW8_9ACTN</name>
<protein>
    <submittedName>
        <fullName evidence="2">Uncharacterized protein</fullName>
    </submittedName>
</protein>
<proteinExistence type="predicted"/>
<organism evidence="2 3">
    <name type="scientific">Motilibacter rhizosphaerae</name>
    <dbReference type="NCBI Taxonomy" id="598652"/>
    <lineage>
        <taxon>Bacteria</taxon>
        <taxon>Bacillati</taxon>
        <taxon>Actinomycetota</taxon>
        <taxon>Actinomycetes</taxon>
        <taxon>Motilibacterales</taxon>
        <taxon>Motilibacteraceae</taxon>
        <taxon>Motilibacter</taxon>
    </lineage>
</organism>
<dbReference type="OrthoDB" id="3779326at2"/>